<evidence type="ECO:0000313" key="6">
    <source>
        <dbReference type="EMBL" id="KAE8250754.1"/>
    </source>
</evidence>
<keyword evidence="1" id="KW-0234">DNA repair</keyword>
<dbReference type="GO" id="GO:0006310">
    <property type="term" value="P:DNA recombination"/>
    <property type="evidence" value="ECO:0007669"/>
    <property type="project" value="UniProtKB-KW"/>
</dbReference>
<feature type="domain" description="DUF6570" evidence="5">
    <location>
        <begin position="268"/>
        <end position="406"/>
    </location>
</feature>
<dbReference type="GO" id="GO:0000723">
    <property type="term" value="P:telomere maintenance"/>
    <property type="evidence" value="ECO:0007669"/>
    <property type="project" value="InterPro"/>
</dbReference>
<dbReference type="Pfam" id="PF20209">
    <property type="entry name" value="DUF6570"/>
    <property type="match status" value="1"/>
</dbReference>
<reference evidence="6" key="1">
    <citation type="submission" date="2016-04" db="EMBL/GenBank/DDBJ databases">
        <authorList>
            <person name="Nguyen H.D."/>
            <person name="Samba Siva P."/>
            <person name="Cullis J."/>
            <person name="Levesque C.A."/>
            <person name="Hambleton S."/>
        </authorList>
    </citation>
    <scope>NUCLEOTIDE SEQUENCE</scope>
    <source>
        <strain evidence="6">DAOMC 236416</strain>
    </source>
</reference>
<dbReference type="InterPro" id="IPR046700">
    <property type="entry name" value="DUF6570"/>
</dbReference>
<keyword evidence="7" id="KW-1185">Reference proteome</keyword>
<dbReference type="Pfam" id="PF05970">
    <property type="entry name" value="PIF1"/>
    <property type="match status" value="1"/>
</dbReference>
<accession>A0A8T8SXE2</accession>
<evidence type="ECO:0000259" key="4">
    <source>
        <dbReference type="Pfam" id="PF14214"/>
    </source>
</evidence>
<sequence>MTDKTDPLGQLSLPNLRAMATHHCPRKGAARMLREELVNLLIDHIATVEIAAFRTHERRRTDDDTTDPMRNFPSIHSKLLEQFDSKLIAGYIRCQRRLDHPDLQRYIRHPSSISLPFPTETIPVPASSAEDVSGAPASNAEVVPEPVHWPEAIPQSLKDHCVSAFNDGTNISVQETCSVCSRRTFSKDLLFTKIHLVCQQVRADSMDLSILRIHDEHILARPGGHFQYEDTSLNDLALDKAGMHREDDHTILDICNECYTLLASQPPRMPPLALANGNIRGWLPADLQDCTWFEERLCALHLASACVVRLYDMTAPGAPPERQRTMKGHACAFPLHTVSTATKLPWAVGDGGPLVSCIVIGPRKPRLSDLRGVFKVRREKVRALLRYLRENFAGYPQFTLDEESLNSLPDDDVPELLMRCVAHSPTDKPISLFDQETKGLDTHPALVGIEDPEDPEARTFLEYHGLVDVNGVTVPAHVRTATALANSTGTERPDLIIKHGSSFIQDYNNPSLFPGMFPMLFPWGIGGFEADRQVPLSFAKQASHLLDLADPIFRRHWSYMFVACNIKQRRAIHTGSRLACKSKDFASASRIIQELDPASIKGISQHLADGGRLSELTTAEARIFTLLKKCELVSSHVPGSKAVMNRARSEIRSYVGQFGIFQLFLTLNPAPIHSPVFQVFYGDTINLNVQVPTLPKTSERGIRVADDPVSASDYFHFHICAVFQYLFGWDVRRKSSSAQGGILGRLAAFYMVKEHTMRGQLHGHILLWLEGGLNPGKLRELMSNDEAFQERYFKFMDDIISHSLPTPTSDRPVESHGRVLRAERPPDPREELYDSKFAEDHRLLGEEVQRHICKLTCYKGGRLSCRFLFPHDLHLKSTYDPETRSIELAVQDATVNWHNPTLLVATRHNHDLKSVQSGRSGLAAASYITSYATKSDETPENQVKMISTVFARMDENGIVDDSIKSLLSRCVMQFGRERQLHAQQVATYIRDLGDTWTSHGTVPMLSGRLLVTVQRLYGSYDPTQIGDTSPLNAAEIQGTTDQVTSPPDETAATEDDDIEVGADEGFLPLSSASDAHQVDDYLHRADSLQHLNFYEFVRFCKLVPMPAKRNKNHHLLKVPHPSAKRKCHRYTPSQPMGIPRAFGTFPRSNGTDGHGDAYCAAMLAHFKPFSCSDPLKVDGQSYEQAFCEYGFSASARTTMENWLALAECDDARDADQLLRRKRESSRNEENDVDRPGPTCDDPAADVEMEIFERRLTKSDQNRLEWTKALMTSGWFGNSSNSTTPNGPPALSNECPLFTQQRRKTWAQEISDVESRSKALASAPRATTGVLAENLGAHNFAAEPTVIIEEVTASVSIPAPQTQRLIGNELPPHLLIERLVAERKLNKAQQLAFTIVARRFFSELHGIETEPLRLLMHGEGGTGKTVVVLLLRELLERYGKGAEILFMAPTGKAASAIGGSTQHAAFALKVHKRATVSEDLASAERDEVTPRRIHHLQKICEPVRWVFFDEVSMTSSETMSDIDQSLRVGKQRLDAPFGNVNVIFAGDLCQLPPVLSTPLYCSDAHHKRSVDSRTKAQLGRAAWLEVKTVVHFDEQMRMKDQDMAAALRRLRIRQSTVEDVQLFNSNIIRSSKNPFGAVLEGNPEVIVLAKTNDTVRALNHRRAALHVATFGGEVAISHAHDSTGGPISSTTRAALMAFHGSSKLKAGLGRLPLFVGMPVVFKGGNPSVALGVTNGAFATVAGYDLQTDRLGFTVARGVLLKFPRLEHIQLTNLPQGTFPVAPASSSFHFREGGGHPVLRVTRRQLPLQLGFAMTVHSAQGITAEHGVVVDLRTGGFDAYVAASRATTRGNLYLLAPVTIENLNRPRLPANLVNELRRLEELAATTRTAHDHDKWTVGVTGCKRAGEPALSPHSKRHRSLHQT</sequence>
<protein>
    <recommendedName>
        <fullName evidence="1">ATP-dependent DNA helicase</fullName>
        <ecNumber evidence="1">5.6.2.3</ecNumber>
    </recommendedName>
</protein>
<dbReference type="EMBL" id="LWDF02000289">
    <property type="protein sequence ID" value="KAE8250754.1"/>
    <property type="molecule type" value="Genomic_DNA"/>
</dbReference>
<dbReference type="Pfam" id="PF14214">
    <property type="entry name" value="Helitron_like_N"/>
    <property type="match status" value="1"/>
</dbReference>
<comment type="caution">
    <text evidence="6">The sequence shown here is derived from an EMBL/GenBank/DDBJ whole genome shotgun (WGS) entry which is preliminary data.</text>
</comment>
<reference evidence="6" key="2">
    <citation type="journal article" date="2019" name="IMA Fungus">
        <title>Genome sequencing and comparison of five Tilletia species to identify candidate genes for the detection of regulated species infecting wheat.</title>
        <authorList>
            <person name="Nguyen H.D.T."/>
            <person name="Sultana T."/>
            <person name="Kesanakurti P."/>
            <person name="Hambleton S."/>
        </authorList>
    </citation>
    <scope>NUCLEOTIDE SEQUENCE</scope>
    <source>
        <strain evidence="6">DAOMC 236416</strain>
    </source>
</reference>
<keyword evidence="1" id="KW-0233">DNA recombination</keyword>
<dbReference type="InterPro" id="IPR027417">
    <property type="entry name" value="P-loop_NTPase"/>
</dbReference>
<evidence type="ECO:0000259" key="5">
    <source>
        <dbReference type="Pfam" id="PF20209"/>
    </source>
</evidence>
<keyword evidence="1" id="KW-0347">Helicase</keyword>
<gene>
    <name evidence="6" type="ORF">A4X13_0g4418</name>
</gene>
<dbReference type="GO" id="GO:0006281">
    <property type="term" value="P:DNA repair"/>
    <property type="evidence" value="ECO:0007669"/>
    <property type="project" value="UniProtKB-KW"/>
</dbReference>
<dbReference type="Gene3D" id="3.40.50.300">
    <property type="entry name" value="P-loop containing nucleotide triphosphate hydrolases"/>
    <property type="match status" value="1"/>
</dbReference>
<evidence type="ECO:0000256" key="1">
    <source>
        <dbReference type="RuleBase" id="RU363044"/>
    </source>
</evidence>
<feature type="region of interest" description="Disordered" evidence="2">
    <location>
        <begin position="1220"/>
        <end position="1243"/>
    </location>
</feature>
<dbReference type="CDD" id="cd18809">
    <property type="entry name" value="SF1_C_RecD"/>
    <property type="match status" value="1"/>
</dbReference>
<keyword evidence="1" id="KW-0227">DNA damage</keyword>
<keyword evidence="1" id="KW-0547">Nucleotide-binding</keyword>
<dbReference type="GO" id="GO:0016787">
    <property type="term" value="F:hydrolase activity"/>
    <property type="evidence" value="ECO:0007669"/>
    <property type="project" value="UniProtKB-KW"/>
</dbReference>
<comment type="cofactor">
    <cofactor evidence="1">
        <name>Mg(2+)</name>
        <dbReference type="ChEBI" id="CHEBI:18420"/>
    </cofactor>
</comment>
<feature type="domain" description="DNA helicase Pif1-like DEAD-box helicase" evidence="3">
    <location>
        <begin position="1407"/>
        <end position="1602"/>
    </location>
</feature>
<feature type="compositionally biased region" description="Basic and acidic residues" evidence="2">
    <location>
        <begin position="1220"/>
        <end position="1234"/>
    </location>
</feature>
<dbReference type="Proteomes" id="UP000077521">
    <property type="component" value="Unassembled WGS sequence"/>
</dbReference>
<evidence type="ECO:0000313" key="7">
    <source>
        <dbReference type="Proteomes" id="UP000077521"/>
    </source>
</evidence>
<dbReference type="SUPFAM" id="SSF52540">
    <property type="entry name" value="P-loop containing nucleoside triphosphate hydrolases"/>
    <property type="match status" value="2"/>
</dbReference>
<keyword evidence="1" id="KW-0067">ATP-binding</keyword>
<feature type="region of interest" description="Disordered" evidence="2">
    <location>
        <begin position="1902"/>
        <end position="1921"/>
    </location>
</feature>
<evidence type="ECO:0000256" key="2">
    <source>
        <dbReference type="SAM" id="MobiDB-lite"/>
    </source>
</evidence>
<organism evidence="6 7">
    <name type="scientific">Tilletia indica</name>
    <dbReference type="NCBI Taxonomy" id="43049"/>
    <lineage>
        <taxon>Eukaryota</taxon>
        <taxon>Fungi</taxon>
        <taxon>Dikarya</taxon>
        <taxon>Basidiomycota</taxon>
        <taxon>Ustilaginomycotina</taxon>
        <taxon>Exobasidiomycetes</taxon>
        <taxon>Tilletiales</taxon>
        <taxon>Tilletiaceae</taxon>
        <taxon>Tilletia</taxon>
    </lineage>
</organism>
<dbReference type="InterPro" id="IPR051055">
    <property type="entry name" value="PIF1_helicase"/>
</dbReference>
<feature type="compositionally biased region" description="Basic and acidic residues" evidence="2">
    <location>
        <begin position="811"/>
        <end position="828"/>
    </location>
</feature>
<dbReference type="GO" id="GO:0005524">
    <property type="term" value="F:ATP binding"/>
    <property type="evidence" value="ECO:0007669"/>
    <property type="project" value="UniProtKB-KW"/>
</dbReference>
<dbReference type="InterPro" id="IPR010285">
    <property type="entry name" value="DNA_helicase_pif1-like_DEAD"/>
</dbReference>
<proteinExistence type="inferred from homology"/>
<dbReference type="GO" id="GO:0043139">
    <property type="term" value="F:5'-3' DNA helicase activity"/>
    <property type="evidence" value="ECO:0007669"/>
    <property type="project" value="UniProtKB-EC"/>
</dbReference>
<feature type="domain" description="Helitron helicase-like" evidence="4">
    <location>
        <begin position="552"/>
        <end position="767"/>
    </location>
</feature>
<dbReference type="InterPro" id="IPR025476">
    <property type="entry name" value="Helitron_helicase-like"/>
</dbReference>
<name>A0A8T8SXE2_9BASI</name>
<dbReference type="EC" id="5.6.2.3" evidence="1"/>
<keyword evidence="1" id="KW-0378">Hydrolase</keyword>
<comment type="similarity">
    <text evidence="1">Belongs to the helicase family.</text>
</comment>
<comment type="catalytic activity">
    <reaction evidence="1">
        <text>ATP + H2O = ADP + phosphate + H(+)</text>
        <dbReference type="Rhea" id="RHEA:13065"/>
        <dbReference type="ChEBI" id="CHEBI:15377"/>
        <dbReference type="ChEBI" id="CHEBI:15378"/>
        <dbReference type="ChEBI" id="CHEBI:30616"/>
        <dbReference type="ChEBI" id="CHEBI:43474"/>
        <dbReference type="ChEBI" id="CHEBI:456216"/>
        <dbReference type="EC" id="5.6.2.3"/>
    </reaction>
</comment>
<feature type="compositionally biased region" description="Basic residues" evidence="2">
    <location>
        <begin position="1911"/>
        <end position="1921"/>
    </location>
</feature>
<feature type="region of interest" description="Disordered" evidence="2">
    <location>
        <begin position="806"/>
        <end position="828"/>
    </location>
</feature>
<dbReference type="PANTHER" id="PTHR47642">
    <property type="entry name" value="ATP-DEPENDENT DNA HELICASE"/>
    <property type="match status" value="1"/>
</dbReference>
<evidence type="ECO:0000259" key="3">
    <source>
        <dbReference type="Pfam" id="PF05970"/>
    </source>
</evidence>